<dbReference type="Proteomes" id="UP001549112">
    <property type="component" value="Unassembled WGS sequence"/>
</dbReference>
<evidence type="ECO:0000313" key="1">
    <source>
        <dbReference type="EMBL" id="MET3559609.1"/>
    </source>
</evidence>
<organism evidence="1 2">
    <name type="scientific">Bartonella japonica</name>
    <dbReference type="NCBI Taxonomy" id="357761"/>
    <lineage>
        <taxon>Bacteria</taxon>
        <taxon>Pseudomonadati</taxon>
        <taxon>Pseudomonadota</taxon>
        <taxon>Alphaproteobacteria</taxon>
        <taxon>Hyphomicrobiales</taxon>
        <taxon>Bartonellaceae</taxon>
        <taxon>Bartonella</taxon>
    </lineage>
</organism>
<dbReference type="EMBL" id="JBEPLT010000001">
    <property type="protein sequence ID" value="MET3559609.1"/>
    <property type="molecule type" value="Genomic_DNA"/>
</dbReference>
<comment type="caution">
    <text evidence="1">The sequence shown here is derived from an EMBL/GenBank/DDBJ whole genome shotgun (WGS) entry which is preliminary data.</text>
</comment>
<gene>
    <name evidence="1" type="ORF">ABID39_000279</name>
</gene>
<keyword evidence="2" id="KW-1185">Reference proteome</keyword>
<sequence>MIQNSGMMYLLVVMFTLLRRKMTVLYEAILQWEKFNEESTLDFIVVPVGRVSLFLKKEKCDERIIECYKFLFCIKINHWFQKLLYTCLLGIGFNAF</sequence>
<name>A0ABV2FM14_9HYPH</name>
<proteinExistence type="predicted"/>
<reference evidence="1 2" key="1">
    <citation type="submission" date="2024-06" db="EMBL/GenBank/DDBJ databases">
        <title>Genomic Encyclopedia of Type Strains, Phase IV (KMG-IV): sequencing the most valuable type-strain genomes for metagenomic binning, comparative biology and taxonomic classification.</title>
        <authorList>
            <person name="Goeker M."/>
        </authorList>
    </citation>
    <scope>NUCLEOTIDE SEQUENCE [LARGE SCALE GENOMIC DNA]</scope>
    <source>
        <strain evidence="1 2">DSM 23650</strain>
    </source>
</reference>
<protein>
    <submittedName>
        <fullName evidence="1">Uncharacterized protein</fullName>
    </submittedName>
</protein>
<evidence type="ECO:0000313" key="2">
    <source>
        <dbReference type="Proteomes" id="UP001549112"/>
    </source>
</evidence>
<accession>A0ABV2FM14</accession>